<organism evidence="1 2">
    <name type="scientific">Actinoplanes regularis</name>
    <dbReference type="NCBI Taxonomy" id="52697"/>
    <lineage>
        <taxon>Bacteria</taxon>
        <taxon>Bacillati</taxon>
        <taxon>Actinomycetota</taxon>
        <taxon>Actinomycetes</taxon>
        <taxon>Micromonosporales</taxon>
        <taxon>Micromonosporaceae</taxon>
        <taxon>Actinoplanes</taxon>
    </lineage>
</organism>
<dbReference type="AlphaFoldDB" id="A0A239IEE2"/>
<evidence type="ECO:0000313" key="2">
    <source>
        <dbReference type="Proteomes" id="UP000198415"/>
    </source>
</evidence>
<dbReference type="RefSeq" id="WP_089298520.1">
    <property type="nucleotide sequence ID" value="NZ_BOMU01000099.1"/>
</dbReference>
<accession>A0A239IEE2</accession>
<proteinExistence type="predicted"/>
<reference evidence="1 2" key="1">
    <citation type="submission" date="2017-06" db="EMBL/GenBank/DDBJ databases">
        <authorList>
            <person name="Kim H.J."/>
            <person name="Triplett B.A."/>
        </authorList>
    </citation>
    <scope>NUCLEOTIDE SEQUENCE [LARGE SCALE GENOMIC DNA]</scope>
    <source>
        <strain evidence="1 2">DSM 43151</strain>
    </source>
</reference>
<evidence type="ECO:0000313" key="1">
    <source>
        <dbReference type="EMBL" id="SNS91618.1"/>
    </source>
</evidence>
<name>A0A239IEE2_9ACTN</name>
<keyword evidence="2" id="KW-1185">Reference proteome</keyword>
<dbReference type="EMBL" id="FZNR01000028">
    <property type="protein sequence ID" value="SNS91618.1"/>
    <property type="molecule type" value="Genomic_DNA"/>
</dbReference>
<gene>
    <name evidence="1" type="ORF">SAMN06264365_12863</name>
</gene>
<sequence length="180" mass="19334">MSVLTDYFATGSDGVAATALDYVEGQPSLLDLPAEEVAAGKVLYRVAPHEATRPRVQVAQSGILVVQSKGVDPTCLARLEEILTGRPYNEVNADPRQATLIAPARNEDIDGRIVLSVTDTLRDALASLEPSAQAQVARRWASAEFDGAAEDSLTLFLAALTDLARRAVVNEDRLYCCVCF</sequence>
<dbReference type="Proteomes" id="UP000198415">
    <property type="component" value="Unassembled WGS sequence"/>
</dbReference>
<dbReference type="OrthoDB" id="3537879at2"/>
<protein>
    <submittedName>
        <fullName evidence="1">Uncharacterized protein</fullName>
    </submittedName>
</protein>